<keyword evidence="3" id="KW-1185">Reference proteome</keyword>
<sequence>MIRCCLIGGESTYKTTIAKYLTEQFKNSTYVAEYAIDYFSGRDLQQSPFCSIDFVNVAKGQYELEELGSKQTKILFCDTNPLCTLIWSKTLIGSYDKEIDKYILKYDICLLLDCQDVVWDGEGELRLIEDPENRKQFQNQLIEQLESRSIPYHHIKGKDLSTRQDQLKKLY</sequence>
<proteinExistence type="predicted"/>
<organism evidence="2 3">
    <name type="scientific">Cavenderia fasciculata</name>
    <name type="common">Slime mold</name>
    <name type="synonym">Dictyostelium fasciculatum</name>
    <dbReference type="NCBI Taxonomy" id="261658"/>
    <lineage>
        <taxon>Eukaryota</taxon>
        <taxon>Amoebozoa</taxon>
        <taxon>Evosea</taxon>
        <taxon>Eumycetozoa</taxon>
        <taxon>Dictyostelia</taxon>
        <taxon>Acytosteliales</taxon>
        <taxon>Cavenderiaceae</taxon>
        <taxon>Cavenderia</taxon>
    </lineage>
</organism>
<dbReference type="Pfam" id="PF13521">
    <property type="entry name" value="AAA_28"/>
    <property type="match status" value="1"/>
</dbReference>
<feature type="domain" description="NadR/Ttd14 AAA" evidence="1">
    <location>
        <begin position="3"/>
        <end position="161"/>
    </location>
</feature>
<dbReference type="PANTHER" id="PTHR37512">
    <property type="entry name" value="TRIFUNCTIONAL NAD BIOSYNTHESIS/REGULATOR PROTEIN NADR"/>
    <property type="match status" value="1"/>
</dbReference>
<dbReference type="RefSeq" id="XP_004350360.1">
    <property type="nucleotide sequence ID" value="XM_004350310.1"/>
</dbReference>
<dbReference type="InterPro" id="IPR038727">
    <property type="entry name" value="NadR/Ttd14_AAA_dom"/>
</dbReference>
<dbReference type="KEGG" id="dfa:DFA_11417"/>
<evidence type="ECO:0000313" key="3">
    <source>
        <dbReference type="Proteomes" id="UP000007797"/>
    </source>
</evidence>
<dbReference type="GeneID" id="14865419"/>
<dbReference type="SUPFAM" id="SSF52540">
    <property type="entry name" value="P-loop containing nucleoside triphosphate hydrolases"/>
    <property type="match status" value="1"/>
</dbReference>
<name>F4QCS4_CACFS</name>
<evidence type="ECO:0000259" key="1">
    <source>
        <dbReference type="Pfam" id="PF13521"/>
    </source>
</evidence>
<reference evidence="3" key="1">
    <citation type="journal article" date="2011" name="Genome Res.">
        <title>Phylogeny-wide analysis of social amoeba genomes highlights ancient origins for complex intercellular communication.</title>
        <authorList>
            <person name="Heidel A.J."/>
            <person name="Lawal H.M."/>
            <person name="Felder M."/>
            <person name="Schilde C."/>
            <person name="Helps N.R."/>
            <person name="Tunggal B."/>
            <person name="Rivero F."/>
            <person name="John U."/>
            <person name="Schleicher M."/>
            <person name="Eichinger L."/>
            <person name="Platzer M."/>
            <person name="Noegel A.A."/>
            <person name="Schaap P."/>
            <person name="Gloeckner G."/>
        </authorList>
    </citation>
    <scope>NUCLEOTIDE SEQUENCE [LARGE SCALE GENOMIC DNA]</scope>
    <source>
        <strain evidence="3">SH3</strain>
    </source>
</reference>
<evidence type="ECO:0000313" key="2">
    <source>
        <dbReference type="EMBL" id="EGG13656.1"/>
    </source>
</evidence>
<dbReference type="PANTHER" id="PTHR37512:SF1">
    <property type="entry name" value="NADR_TTD14 AAA DOMAIN-CONTAINING PROTEIN"/>
    <property type="match status" value="1"/>
</dbReference>
<dbReference type="Gene3D" id="3.40.50.300">
    <property type="entry name" value="P-loop containing nucleotide triphosphate hydrolases"/>
    <property type="match status" value="1"/>
</dbReference>
<accession>F4QCS4</accession>
<dbReference type="EMBL" id="GL883029">
    <property type="protein sequence ID" value="EGG13656.1"/>
    <property type="molecule type" value="Genomic_DNA"/>
</dbReference>
<dbReference type="Proteomes" id="UP000007797">
    <property type="component" value="Unassembled WGS sequence"/>
</dbReference>
<dbReference type="OrthoDB" id="5357918at2759"/>
<gene>
    <name evidence="2" type="ORF">DFA_11417</name>
</gene>
<dbReference type="AlphaFoldDB" id="F4QCS4"/>
<dbReference type="InterPro" id="IPR027417">
    <property type="entry name" value="P-loop_NTPase"/>
</dbReference>
<dbReference type="InterPro" id="IPR052735">
    <property type="entry name" value="NAD_biosynth-regulator"/>
</dbReference>
<dbReference type="OMA" id="TCYADIP"/>
<protein>
    <recommendedName>
        <fullName evidence="1">NadR/Ttd14 AAA domain-containing protein</fullName>
    </recommendedName>
</protein>